<evidence type="ECO:0000259" key="6">
    <source>
        <dbReference type="PROSITE" id="PS50865"/>
    </source>
</evidence>
<dbReference type="Proteomes" id="UP000703269">
    <property type="component" value="Unassembled WGS sequence"/>
</dbReference>
<keyword evidence="2 4" id="KW-0863">Zinc-finger</keyword>
<evidence type="ECO:0000313" key="7">
    <source>
        <dbReference type="EMBL" id="GJE97845.1"/>
    </source>
</evidence>
<evidence type="ECO:0000256" key="5">
    <source>
        <dbReference type="SAM" id="MobiDB-lite"/>
    </source>
</evidence>
<dbReference type="Gene3D" id="6.10.140.2220">
    <property type="match status" value="1"/>
</dbReference>
<organism evidence="7 8">
    <name type="scientific">Phanerochaete sordida</name>
    <dbReference type="NCBI Taxonomy" id="48140"/>
    <lineage>
        <taxon>Eukaryota</taxon>
        <taxon>Fungi</taxon>
        <taxon>Dikarya</taxon>
        <taxon>Basidiomycota</taxon>
        <taxon>Agaricomycotina</taxon>
        <taxon>Agaricomycetes</taxon>
        <taxon>Polyporales</taxon>
        <taxon>Phanerochaetaceae</taxon>
        <taxon>Phanerochaete</taxon>
    </lineage>
</organism>
<evidence type="ECO:0000313" key="8">
    <source>
        <dbReference type="Proteomes" id="UP000703269"/>
    </source>
</evidence>
<dbReference type="EMBL" id="BPQB01000077">
    <property type="protein sequence ID" value="GJE97845.1"/>
    <property type="molecule type" value="Genomic_DNA"/>
</dbReference>
<gene>
    <name evidence="7" type="ORF">PsYK624_140670</name>
</gene>
<sequence length="327" mass="37526">MASLLAWTQPRPDMETSPYEWEASWENDFKRNYDPPSRLPASGGLSLYIPPAKIATLGLNEDAQLQRTEHQTKVVLATHRILVDLATRLMPDFVPRWTRAPERGRREFTMLALRRYMGTGLRVDMDVHRRWCPESSLVYITADDGARYVALLRAYLDAAPQTDGGAAFVPPHPAVDRLLTLSESERANLYYRRFAHKVRIDRGVFLVELVKDVFLTWYCQTEGLTRPRTLGPMSVRQHTARMPRDVAKETRREMKELGGTSRVPECNFCNVRPGTGQKLQACSKCRKIDRLVYYCSAECQQRDWKQGTPRPHRQICGKPFSDEDLAA</sequence>
<dbReference type="SUPFAM" id="SSF144232">
    <property type="entry name" value="HIT/MYND zinc finger-like"/>
    <property type="match status" value="1"/>
</dbReference>
<dbReference type="Pfam" id="PF01753">
    <property type="entry name" value="zf-MYND"/>
    <property type="match status" value="1"/>
</dbReference>
<evidence type="ECO:0000256" key="4">
    <source>
        <dbReference type="PROSITE-ProRule" id="PRU00134"/>
    </source>
</evidence>
<dbReference type="AlphaFoldDB" id="A0A9P3GQU6"/>
<comment type="caution">
    <text evidence="7">The sequence shown here is derived from an EMBL/GenBank/DDBJ whole genome shotgun (WGS) entry which is preliminary data.</text>
</comment>
<keyword evidence="8" id="KW-1185">Reference proteome</keyword>
<evidence type="ECO:0000256" key="1">
    <source>
        <dbReference type="ARBA" id="ARBA00022723"/>
    </source>
</evidence>
<dbReference type="InterPro" id="IPR002893">
    <property type="entry name" value="Znf_MYND"/>
</dbReference>
<name>A0A9P3GQU6_9APHY</name>
<dbReference type="GO" id="GO:0008270">
    <property type="term" value="F:zinc ion binding"/>
    <property type="evidence" value="ECO:0007669"/>
    <property type="project" value="UniProtKB-KW"/>
</dbReference>
<dbReference type="PROSITE" id="PS50865">
    <property type="entry name" value="ZF_MYND_2"/>
    <property type="match status" value="1"/>
</dbReference>
<reference evidence="7 8" key="1">
    <citation type="submission" date="2021-08" db="EMBL/GenBank/DDBJ databases">
        <title>Draft Genome Sequence of Phanerochaete sordida strain YK-624.</title>
        <authorList>
            <person name="Mori T."/>
            <person name="Dohra H."/>
            <person name="Suzuki T."/>
            <person name="Kawagishi H."/>
            <person name="Hirai H."/>
        </authorList>
    </citation>
    <scope>NUCLEOTIDE SEQUENCE [LARGE SCALE GENOMIC DNA]</scope>
    <source>
        <strain evidence="7 8">YK-624</strain>
    </source>
</reference>
<protein>
    <submittedName>
        <fullName evidence="7">Zinc finger MYND domain-containing protein</fullName>
    </submittedName>
</protein>
<dbReference type="OrthoDB" id="3149405at2759"/>
<keyword evidence="1" id="KW-0479">Metal-binding</keyword>
<feature type="region of interest" description="Disordered" evidence="5">
    <location>
        <begin position="305"/>
        <end position="327"/>
    </location>
</feature>
<feature type="domain" description="MYND-type" evidence="6">
    <location>
        <begin position="266"/>
        <end position="316"/>
    </location>
</feature>
<evidence type="ECO:0000256" key="2">
    <source>
        <dbReference type="ARBA" id="ARBA00022771"/>
    </source>
</evidence>
<keyword evidence="3" id="KW-0862">Zinc</keyword>
<evidence type="ECO:0000256" key="3">
    <source>
        <dbReference type="ARBA" id="ARBA00022833"/>
    </source>
</evidence>
<accession>A0A9P3GQU6</accession>
<proteinExistence type="predicted"/>